<dbReference type="Pfam" id="PF12729">
    <property type="entry name" value="4HB_MCP_1"/>
    <property type="match status" value="1"/>
</dbReference>
<keyword evidence="3" id="KW-1185">Reference proteome</keyword>
<evidence type="ECO:0000313" key="3">
    <source>
        <dbReference type="Proteomes" id="UP000243255"/>
    </source>
</evidence>
<dbReference type="EMBL" id="FQWX01000014">
    <property type="protein sequence ID" value="SHH01050.1"/>
    <property type="molecule type" value="Genomic_DNA"/>
</dbReference>
<dbReference type="InterPro" id="IPR024478">
    <property type="entry name" value="HlyB_4HB_MCP"/>
</dbReference>
<reference evidence="3" key="1">
    <citation type="submission" date="2016-11" db="EMBL/GenBank/DDBJ databases">
        <authorList>
            <person name="Varghese N."/>
            <person name="Submissions S."/>
        </authorList>
    </citation>
    <scope>NUCLEOTIDE SEQUENCE [LARGE SCALE GENOMIC DNA]</scope>
    <source>
        <strain evidence="3">DSM 2635</strain>
    </source>
</reference>
<dbReference type="RefSeq" id="WP_073126031.1">
    <property type="nucleotide sequence ID" value="NZ_BAABCH010000020.1"/>
</dbReference>
<proteinExistence type="predicted"/>
<sequence>MKNWKIGKKLAVSFIILIGLAAFGNFYAISNLNKAGQLNQELFEGPYQLTNQSMGVRRDLVTIARNIGRSIIEKDEVEARKHALDAFDSLDQRINVITKSLGGETDLTREFKESIKNYKSSCEEVFTAISKGEYNRASEIANELYKMQKPAEKNLIAK</sequence>
<evidence type="ECO:0000259" key="1">
    <source>
        <dbReference type="Pfam" id="PF12729"/>
    </source>
</evidence>
<accession>A0A1M5PH09</accession>
<protein>
    <submittedName>
        <fullName evidence="2">Four helix bundle sensory module for signal transduction</fullName>
    </submittedName>
</protein>
<dbReference type="AlphaFoldDB" id="A0A1M5PH09"/>
<feature type="domain" description="Chemotaxis methyl-accepting receptor HlyB-like 4HB MCP" evidence="1">
    <location>
        <begin position="3"/>
        <end position="143"/>
    </location>
</feature>
<evidence type="ECO:0000313" key="2">
    <source>
        <dbReference type="EMBL" id="SHH01050.1"/>
    </source>
</evidence>
<dbReference type="STRING" id="1121321.SAMN04488530_11435"/>
<name>A0A1M5PH09_9FIRM</name>
<gene>
    <name evidence="2" type="ORF">SAMN04488530_11435</name>
</gene>
<dbReference type="Proteomes" id="UP000243255">
    <property type="component" value="Unassembled WGS sequence"/>
</dbReference>
<organism evidence="2 3">
    <name type="scientific">Asaccharospora irregularis DSM 2635</name>
    <dbReference type="NCBI Taxonomy" id="1121321"/>
    <lineage>
        <taxon>Bacteria</taxon>
        <taxon>Bacillati</taxon>
        <taxon>Bacillota</taxon>
        <taxon>Clostridia</taxon>
        <taxon>Peptostreptococcales</taxon>
        <taxon>Peptostreptococcaceae</taxon>
        <taxon>Asaccharospora</taxon>
    </lineage>
</organism>
<dbReference type="OrthoDB" id="9814363at2"/>